<keyword evidence="2" id="KW-1185">Reference proteome</keyword>
<dbReference type="PANTHER" id="PTHR41260:SF1">
    <property type="entry name" value="PROTEIN ECSC"/>
    <property type="match status" value="1"/>
</dbReference>
<dbReference type="RefSeq" id="WP_016920821.1">
    <property type="nucleotide sequence ID" value="NZ_CP044331.1"/>
</dbReference>
<protein>
    <submittedName>
        <fullName evidence="1">EcsC family protein</fullName>
    </submittedName>
</protein>
<dbReference type="AlphaFoldDB" id="A0A6B8LYF7"/>
<organism evidence="1 2">
    <name type="scientific">Methylocystis parvus</name>
    <dbReference type="NCBI Taxonomy" id="134"/>
    <lineage>
        <taxon>Bacteria</taxon>
        <taxon>Pseudomonadati</taxon>
        <taxon>Pseudomonadota</taxon>
        <taxon>Alphaproteobacteria</taxon>
        <taxon>Hyphomicrobiales</taxon>
        <taxon>Methylocystaceae</taxon>
        <taxon>Methylocystis</taxon>
    </lineage>
</organism>
<evidence type="ECO:0000313" key="2">
    <source>
        <dbReference type="Proteomes" id="UP000422569"/>
    </source>
</evidence>
<gene>
    <name evidence="1" type="ORF">F7D14_07985</name>
</gene>
<dbReference type="PANTHER" id="PTHR41260">
    <property type="entry name" value="PROTEIN ECSC"/>
    <property type="match status" value="1"/>
</dbReference>
<accession>A0A6B8LYF7</accession>
<dbReference type="InterPro" id="IPR024787">
    <property type="entry name" value="EcsC"/>
</dbReference>
<proteinExistence type="predicted"/>
<dbReference type="Proteomes" id="UP000422569">
    <property type="component" value="Chromosome"/>
</dbReference>
<dbReference type="Pfam" id="PF12787">
    <property type="entry name" value="EcsC"/>
    <property type="match status" value="1"/>
</dbReference>
<dbReference type="KEGG" id="mpar:F7D14_07985"/>
<sequence>MSSSTEKPSELVTIALEWVYDNATSGSIELAESYRLKCAGDSEQGIADLVHSHVRYAAFVGFMTNFGGILNAPIAAPLNLSSVIVIQVRMIAAIAHLRGYALHDRKVKTLVFICLTGSSAVALLQELGYSIGKKLSADAVSHGSRVSIRKFNNVLGRYLAIRYGTHKGFARATPVVGGIVGGAIDASMTYGIGVTAKAIFKPQPCSVSSIA</sequence>
<reference evidence="1 2" key="1">
    <citation type="submission" date="2019-09" db="EMBL/GenBank/DDBJ databases">
        <title>Isolation and complete genome sequencing of Methylocystis species.</title>
        <authorList>
            <person name="Rumah B.L."/>
            <person name="Stead C.E."/>
            <person name="Stevens B.C."/>
            <person name="Minton N.P."/>
            <person name="Grosse-Honebrink A."/>
            <person name="Zhang Y."/>
        </authorList>
    </citation>
    <scope>NUCLEOTIDE SEQUENCE [LARGE SCALE GENOMIC DNA]</scope>
    <source>
        <strain evidence="1 2">BRCS2</strain>
    </source>
</reference>
<dbReference type="EMBL" id="CP044331">
    <property type="protein sequence ID" value="QGM97417.1"/>
    <property type="molecule type" value="Genomic_DNA"/>
</dbReference>
<name>A0A6B8LYF7_9HYPH</name>
<evidence type="ECO:0000313" key="1">
    <source>
        <dbReference type="EMBL" id="QGM97417.1"/>
    </source>
</evidence>